<evidence type="ECO:0000313" key="13">
    <source>
        <dbReference type="EMBL" id="MCU6764375.1"/>
    </source>
</evidence>
<comment type="caution">
    <text evidence="13">The sequence shown here is derived from an EMBL/GenBank/DDBJ whole genome shotgun (WGS) entry which is preliminary data.</text>
</comment>
<dbReference type="NCBIfam" id="NF002806">
    <property type="entry name" value="PRK02948.1"/>
    <property type="match status" value="1"/>
</dbReference>
<dbReference type="Gene3D" id="3.40.640.10">
    <property type="entry name" value="Type I PLP-dependent aspartate aminotransferase-like (Major domain)"/>
    <property type="match status" value="1"/>
</dbReference>
<dbReference type="PANTHER" id="PTHR11601:SF34">
    <property type="entry name" value="CYSTEINE DESULFURASE"/>
    <property type="match status" value="1"/>
</dbReference>
<feature type="binding site" evidence="10">
    <location>
        <position position="239"/>
    </location>
    <ligand>
        <name>pyridoxal 5'-phosphate</name>
        <dbReference type="ChEBI" id="CHEBI:597326"/>
    </ligand>
</feature>
<dbReference type="NCBIfam" id="TIGR03402">
    <property type="entry name" value="FeS_nifS"/>
    <property type="match status" value="1"/>
</dbReference>
<comment type="subunit">
    <text evidence="10">Homodimer. Forms a heterotetramer with IscU, interacts with other sulfur acceptors.</text>
</comment>
<feature type="binding site" evidence="10">
    <location>
        <begin position="201"/>
        <end position="203"/>
    </location>
    <ligand>
        <name>pyridoxal 5'-phosphate</name>
        <dbReference type="ChEBI" id="CHEBI:597326"/>
    </ligand>
</feature>
<dbReference type="InterPro" id="IPR010240">
    <property type="entry name" value="Cys_deSase_IscS"/>
</dbReference>
<dbReference type="InterPro" id="IPR016454">
    <property type="entry name" value="Cysteine_dSase"/>
</dbReference>
<keyword evidence="4 10" id="KW-0808">Transferase</keyword>
<dbReference type="Gene3D" id="3.90.1150.10">
    <property type="entry name" value="Aspartate Aminotransferase, domain 1"/>
    <property type="match status" value="1"/>
</dbReference>
<dbReference type="EMBL" id="JAOQJL010000004">
    <property type="protein sequence ID" value="MCU6764375.1"/>
    <property type="molecule type" value="Genomic_DNA"/>
</dbReference>
<evidence type="ECO:0000256" key="10">
    <source>
        <dbReference type="HAMAP-Rule" id="MF_00331"/>
    </source>
</evidence>
<comment type="catalytic activity">
    <reaction evidence="9 10">
        <text>(sulfur carrier)-H + L-cysteine = (sulfur carrier)-SH + L-alanine</text>
        <dbReference type="Rhea" id="RHEA:43892"/>
        <dbReference type="Rhea" id="RHEA-COMP:14737"/>
        <dbReference type="Rhea" id="RHEA-COMP:14739"/>
        <dbReference type="ChEBI" id="CHEBI:29917"/>
        <dbReference type="ChEBI" id="CHEBI:35235"/>
        <dbReference type="ChEBI" id="CHEBI:57972"/>
        <dbReference type="ChEBI" id="CHEBI:64428"/>
        <dbReference type="EC" id="2.8.1.7"/>
    </reaction>
</comment>
<keyword evidence="10" id="KW-0001">2Fe-2S</keyword>
<name>A0ABT2TQ84_9FIRM</name>
<dbReference type="Gene3D" id="1.10.260.50">
    <property type="match status" value="1"/>
</dbReference>
<feature type="binding site" description="via persulfide group" evidence="10">
    <location>
        <position position="327"/>
    </location>
    <ligand>
        <name>[2Fe-2S] cluster</name>
        <dbReference type="ChEBI" id="CHEBI:190135"/>
        <note>ligand shared with IscU</note>
    </ligand>
</feature>
<evidence type="ECO:0000256" key="9">
    <source>
        <dbReference type="ARBA" id="ARBA00050776"/>
    </source>
</evidence>
<comment type="subcellular location">
    <subcellularLocation>
        <location evidence="10">Cytoplasm</location>
    </subcellularLocation>
</comment>
<dbReference type="Proteomes" id="UP001652409">
    <property type="component" value="Unassembled WGS sequence"/>
</dbReference>
<dbReference type="InterPro" id="IPR015421">
    <property type="entry name" value="PyrdxlP-dep_Trfase_major"/>
</dbReference>
<comment type="cofactor">
    <cofactor evidence="1 10 11">
        <name>pyridoxal 5'-phosphate</name>
        <dbReference type="ChEBI" id="CHEBI:597326"/>
    </cofactor>
</comment>
<keyword evidence="14" id="KW-1185">Reference proteome</keyword>
<dbReference type="PANTHER" id="PTHR11601">
    <property type="entry name" value="CYSTEINE DESULFURYLASE FAMILY MEMBER"/>
    <property type="match status" value="1"/>
</dbReference>
<dbReference type="InterPro" id="IPR017772">
    <property type="entry name" value="Cys_deSase_NifS_bac/arc"/>
</dbReference>
<feature type="domain" description="Aminotransferase class V" evidence="12">
    <location>
        <begin position="5"/>
        <end position="366"/>
    </location>
</feature>
<dbReference type="Pfam" id="PF00266">
    <property type="entry name" value="Aminotran_5"/>
    <property type="match status" value="1"/>
</dbReference>
<keyword evidence="5 10" id="KW-0479">Metal-binding</keyword>
<comment type="function">
    <text evidence="10">Master enzyme that delivers sulfur to a number of partners involved in Fe-S cluster assembly, tRNA modification or cofactor biosynthesis. Catalyzes the removal of elemental sulfur atoms from cysteine to produce alanine. Functions as a sulfur delivery protein for Fe-S cluster synthesis onto IscU, an Fe-S scaffold assembly protein, as well as other S acceptor proteins.</text>
</comment>
<keyword evidence="8 10" id="KW-0411">Iron-sulfur</keyword>
<organism evidence="13 14">
    <name type="scientific">Blautia ammoniilytica</name>
    <dbReference type="NCBI Taxonomy" id="2981782"/>
    <lineage>
        <taxon>Bacteria</taxon>
        <taxon>Bacillati</taxon>
        <taxon>Bacillota</taxon>
        <taxon>Clostridia</taxon>
        <taxon>Lachnospirales</taxon>
        <taxon>Lachnospiraceae</taxon>
        <taxon>Blautia</taxon>
    </lineage>
</organism>
<dbReference type="InterPro" id="IPR000192">
    <property type="entry name" value="Aminotrans_V_dom"/>
</dbReference>
<comment type="pathway">
    <text evidence="10">Cofactor biosynthesis; iron-sulfur cluster biosynthesis.</text>
</comment>
<keyword evidence="3 10" id="KW-0963">Cytoplasm</keyword>
<evidence type="ECO:0000256" key="7">
    <source>
        <dbReference type="ARBA" id="ARBA00023004"/>
    </source>
</evidence>
<evidence type="ECO:0000256" key="1">
    <source>
        <dbReference type="ARBA" id="ARBA00001933"/>
    </source>
</evidence>
<comment type="similarity">
    <text evidence="2 10">Belongs to the class-V pyridoxal-phosphate-dependent aminotransferase family. NifS/IscS subfamily.</text>
</comment>
<dbReference type="InterPro" id="IPR015422">
    <property type="entry name" value="PyrdxlP-dep_Trfase_small"/>
</dbReference>
<keyword evidence="7 10" id="KW-0408">Iron</keyword>
<dbReference type="SUPFAM" id="SSF53383">
    <property type="entry name" value="PLP-dependent transferases"/>
    <property type="match status" value="1"/>
</dbReference>
<evidence type="ECO:0000256" key="3">
    <source>
        <dbReference type="ARBA" id="ARBA00022490"/>
    </source>
</evidence>
<evidence type="ECO:0000313" key="14">
    <source>
        <dbReference type="Proteomes" id="UP001652409"/>
    </source>
</evidence>
<protein>
    <recommendedName>
        <fullName evidence="10">Cysteine desulfurase IscS</fullName>
        <ecNumber evidence="10">2.8.1.7</ecNumber>
    </recommendedName>
</protein>
<proteinExistence type="inferred from homology"/>
<dbReference type="HAMAP" id="MF_00331">
    <property type="entry name" value="Cys_desulf_IscS"/>
    <property type="match status" value="1"/>
</dbReference>
<feature type="modified residue" description="N6-(pyridoxal phosphate)lysine" evidence="10">
    <location>
        <position position="204"/>
    </location>
</feature>
<dbReference type="EC" id="2.8.1.7" evidence="10"/>
<dbReference type="PIRSF" id="PIRSF005572">
    <property type="entry name" value="NifS"/>
    <property type="match status" value="1"/>
</dbReference>
<dbReference type="PROSITE" id="PS00595">
    <property type="entry name" value="AA_TRANSFER_CLASS_5"/>
    <property type="match status" value="1"/>
</dbReference>
<dbReference type="InterPro" id="IPR020578">
    <property type="entry name" value="Aminotrans_V_PyrdxlP_BS"/>
</dbReference>
<feature type="active site" description="Cysteine persulfide intermediate" evidence="10">
    <location>
        <position position="327"/>
    </location>
</feature>
<evidence type="ECO:0000256" key="8">
    <source>
        <dbReference type="ARBA" id="ARBA00023014"/>
    </source>
</evidence>
<gene>
    <name evidence="13" type="primary">nifS</name>
    <name evidence="10" type="synonym">iscS</name>
    <name evidence="13" type="ORF">OCV61_03000</name>
</gene>
<feature type="binding site" evidence="10">
    <location>
        <position position="181"/>
    </location>
    <ligand>
        <name>pyridoxal 5'-phosphate</name>
        <dbReference type="ChEBI" id="CHEBI:597326"/>
    </ligand>
</feature>
<accession>A0ABT2TQ84</accession>
<evidence type="ECO:0000256" key="5">
    <source>
        <dbReference type="ARBA" id="ARBA00022723"/>
    </source>
</evidence>
<evidence type="ECO:0000256" key="6">
    <source>
        <dbReference type="ARBA" id="ARBA00022898"/>
    </source>
</evidence>
<dbReference type="InterPro" id="IPR015424">
    <property type="entry name" value="PyrdxlP-dep_Trfase"/>
</dbReference>
<evidence type="ECO:0000256" key="4">
    <source>
        <dbReference type="ARBA" id="ARBA00022679"/>
    </source>
</evidence>
<keyword evidence="6 10" id="KW-0663">Pyridoxal phosphate</keyword>
<evidence type="ECO:0000256" key="11">
    <source>
        <dbReference type="RuleBase" id="RU004504"/>
    </source>
</evidence>
<dbReference type="RefSeq" id="WP_158420609.1">
    <property type="nucleotide sequence ID" value="NZ_JAOQJL010000004.1"/>
</dbReference>
<reference evidence="13 14" key="1">
    <citation type="journal article" date="2021" name="ISME Commun">
        <title>Automated analysis of genomic sequences facilitates high-throughput and comprehensive description of bacteria.</title>
        <authorList>
            <person name="Hitch T.C.A."/>
        </authorList>
    </citation>
    <scope>NUCLEOTIDE SEQUENCE [LARGE SCALE GENOMIC DNA]</scope>
    <source>
        <strain evidence="13 14">Sanger_23</strain>
    </source>
</reference>
<feature type="binding site" evidence="10">
    <location>
        <begin position="72"/>
        <end position="73"/>
    </location>
    <ligand>
        <name>pyridoxal 5'-phosphate</name>
        <dbReference type="ChEBI" id="CHEBI:597326"/>
    </ligand>
</feature>
<evidence type="ECO:0000259" key="12">
    <source>
        <dbReference type="Pfam" id="PF00266"/>
    </source>
</evidence>
<feature type="binding site" evidence="10">
    <location>
        <position position="153"/>
    </location>
    <ligand>
        <name>pyridoxal 5'-phosphate</name>
        <dbReference type="ChEBI" id="CHEBI:597326"/>
    </ligand>
</feature>
<dbReference type="GO" id="GO:0031071">
    <property type="term" value="F:cysteine desulfurase activity"/>
    <property type="evidence" value="ECO:0007669"/>
    <property type="project" value="UniProtKB-EC"/>
</dbReference>
<evidence type="ECO:0000256" key="2">
    <source>
        <dbReference type="ARBA" id="ARBA00006490"/>
    </source>
</evidence>
<sequence>MGKMIYLDNAATTKTAPEVVEAMLPYFTEMYGNPSSVYDFAGKSKDAVTKGREQIANVLGAQKEEIYFTAGGSEADNWALKATFEAYKSKGNHIITTKIEHHAILHTCEYLEKERGAKITYLDVDENGVVKLDELEKAITPETILISVMFANNEIGTLQPIKEIGMIAKEHGILFHTDAVQAFGQVPINVDELGIDMLSSSGHKLNGPKGIGFLYIRKGVKIRSFVHGGAQERKRRAGTENVPGIVGFGVAAERAMHSMADRTAKEVLVRDHLISRITSEIPYVKLNGHPKKRLPNNVNVSFQFVEGESMLLMLDSFGICASSGSACTSGSLDPSHVLLAIGLPHEIAHGSLRLTLSEETTMEDADFVVDKLKDIVANLRSMSPLYEDFIKKQNK</sequence>